<dbReference type="SUPFAM" id="SSF52087">
    <property type="entry name" value="CRAL/TRIO domain"/>
    <property type="match status" value="1"/>
</dbReference>
<sequence>RVAAASIGAQCRESGVGANHCWGVRVQSAMAVEALPGDATIERGMGKHREWGSEEIPLDGVAEESLARLRKLLEDEPELKTRADSVDLLRFLRFRKYDVDATLDTVRKYCAIRASAPRLFEGLREPEKMRKLMQDLITVLPQRNLHGRPVVVYKFGAWQPSKASYLQMTQAIVMCIEHASRHPAAQTVGVSLVSDFQGWSLGNMRFVDLGVTKEYLHYLQYCAPILPNEAHVIRQPAAFNFFYALMRPFMKEETVKSIRFHGKHVQELHDDIPPSILPVEYGGTAPSSDWNVF</sequence>
<dbReference type="GO" id="GO:1902936">
    <property type="term" value="F:phosphatidylinositol bisphosphate binding"/>
    <property type="evidence" value="ECO:0007669"/>
    <property type="project" value="TreeGrafter"/>
</dbReference>
<proteinExistence type="evidence at transcript level"/>
<dbReference type="SUPFAM" id="SSF46938">
    <property type="entry name" value="CRAL/TRIO N-terminal domain"/>
    <property type="match status" value="1"/>
</dbReference>
<protein>
    <submittedName>
        <fullName evidence="2">Putative phosphatidylinositol transfer protein sec14</fullName>
    </submittedName>
</protein>
<dbReference type="Pfam" id="PF00650">
    <property type="entry name" value="CRAL_TRIO"/>
    <property type="match status" value="1"/>
</dbReference>
<name>A0A023FP47_AMBCJ</name>
<feature type="non-terminal residue" evidence="2">
    <location>
        <position position="1"/>
    </location>
</feature>
<dbReference type="Gene3D" id="3.40.525.10">
    <property type="entry name" value="CRAL-TRIO lipid binding domain"/>
    <property type="match status" value="1"/>
</dbReference>
<evidence type="ECO:0000313" key="2">
    <source>
        <dbReference type="EMBL" id="JAC23512.1"/>
    </source>
</evidence>
<dbReference type="GO" id="GO:0016020">
    <property type="term" value="C:membrane"/>
    <property type="evidence" value="ECO:0007669"/>
    <property type="project" value="TreeGrafter"/>
</dbReference>
<dbReference type="SMART" id="SM01100">
    <property type="entry name" value="CRAL_TRIO_N"/>
    <property type="match status" value="1"/>
</dbReference>
<dbReference type="PANTHER" id="PTHR10174">
    <property type="entry name" value="ALPHA-TOCOPHEROL TRANSFER PROTEIN-RELATED"/>
    <property type="match status" value="1"/>
</dbReference>
<dbReference type="InterPro" id="IPR036865">
    <property type="entry name" value="CRAL-TRIO_dom_sf"/>
</dbReference>
<dbReference type="Gene3D" id="1.10.8.20">
    <property type="entry name" value="N-terminal domain of phosphatidylinositol transfer protein sec14p"/>
    <property type="match status" value="1"/>
</dbReference>
<feature type="non-terminal residue" evidence="2">
    <location>
        <position position="293"/>
    </location>
</feature>
<dbReference type="SMART" id="SM00516">
    <property type="entry name" value="SEC14"/>
    <property type="match status" value="1"/>
</dbReference>
<dbReference type="PROSITE" id="PS50191">
    <property type="entry name" value="CRAL_TRIO"/>
    <property type="match status" value="1"/>
</dbReference>
<dbReference type="InterPro" id="IPR011074">
    <property type="entry name" value="CRAL/TRIO_N_dom"/>
</dbReference>
<accession>A0A023FP47</accession>
<dbReference type="EMBL" id="GBBK01000970">
    <property type="protein sequence ID" value="JAC23512.1"/>
    <property type="molecule type" value="mRNA"/>
</dbReference>
<organism evidence="2">
    <name type="scientific">Amblyomma cajennense</name>
    <name type="common">Cayenne tick</name>
    <name type="synonym">Acarus cajennensis</name>
    <dbReference type="NCBI Taxonomy" id="34607"/>
    <lineage>
        <taxon>Eukaryota</taxon>
        <taxon>Metazoa</taxon>
        <taxon>Ecdysozoa</taxon>
        <taxon>Arthropoda</taxon>
        <taxon>Chelicerata</taxon>
        <taxon>Arachnida</taxon>
        <taxon>Acari</taxon>
        <taxon>Parasitiformes</taxon>
        <taxon>Ixodida</taxon>
        <taxon>Ixodoidea</taxon>
        <taxon>Ixodidae</taxon>
        <taxon>Amblyomminae</taxon>
        <taxon>Amblyomma</taxon>
    </lineage>
</organism>
<reference evidence="2" key="1">
    <citation type="submission" date="2014-03" db="EMBL/GenBank/DDBJ databases">
        <title>The sialotranscriptome of Amblyomma triste, Amblyomma parvum and Amblyomma cajennense ticks, uncovered by 454-based RNA-seq.</title>
        <authorList>
            <person name="Garcia G.R."/>
            <person name="Gardinassi L.G."/>
            <person name="Ribeiro J.M."/>
            <person name="Anatriello E."/>
            <person name="Ferreira B.R."/>
            <person name="Moreira H.N."/>
            <person name="Mafra C."/>
            <person name="Olegario M.M."/>
            <person name="Szabo P.J."/>
            <person name="Miranda-Santos I.K."/>
            <person name="Maruyama S.R."/>
        </authorList>
    </citation>
    <scope>NUCLEOTIDE SEQUENCE</scope>
    <source>
        <strain evidence="2">Uberlandia</strain>
        <tissue evidence="2">Salivary glands</tissue>
    </source>
</reference>
<evidence type="ECO:0000259" key="1">
    <source>
        <dbReference type="PROSITE" id="PS50191"/>
    </source>
</evidence>
<dbReference type="InterPro" id="IPR036273">
    <property type="entry name" value="CRAL/TRIO_N_dom_sf"/>
</dbReference>
<dbReference type="PANTHER" id="PTHR10174:SF130">
    <property type="entry name" value="ALPHA-TOCOPHEROL TRANSFER PROTEIN-LIKE"/>
    <property type="match status" value="1"/>
</dbReference>
<dbReference type="InterPro" id="IPR001251">
    <property type="entry name" value="CRAL-TRIO_dom"/>
</dbReference>
<dbReference type="CDD" id="cd00170">
    <property type="entry name" value="SEC14"/>
    <property type="match status" value="1"/>
</dbReference>
<dbReference type="PRINTS" id="PR00180">
    <property type="entry name" value="CRETINALDHBP"/>
</dbReference>
<dbReference type="AlphaFoldDB" id="A0A023FP47"/>
<feature type="domain" description="CRAL-TRIO" evidence="1">
    <location>
        <begin position="125"/>
        <end position="289"/>
    </location>
</feature>